<name>A0A4R5PN37_9HYPH</name>
<dbReference type="SUPFAM" id="SSF100950">
    <property type="entry name" value="NagB/RpiA/CoA transferase-like"/>
    <property type="match status" value="1"/>
</dbReference>
<proteinExistence type="predicted"/>
<dbReference type="Proteomes" id="UP000295131">
    <property type="component" value="Unassembled WGS sequence"/>
</dbReference>
<evidence type="ECO:0000313" key="3">
    <source>
        <dbReference type="EMBL" id="TDH38460.1"/>
    </source>
</evidence>
<reference evidence="3 4" key="1">
    <citation type="journal article" date="2013" name="Int. J. Syst. Evol. Microbiol.">
        <title>Hoeflea suaedae sp. nov., an endophytic bacterium isolated from the root of the halophyte Suaeda maritima.</title>
        <authorList>
            <person name="Chung E.J."/>
            <person name="Park J.A."/>
            <person name="Pramanik P."/>
            <person name="Bibi F."/>
            <person name="Jeon C.O."/>
            <person name="Chung Y.R."/>
        </authorList>
    </citation>
    <scope>NUCLEOTIDE SEQUENCE [LARGE SCALE GENOMIC DNA]</scope>
    <source>
        <strain evidence="3 4">YC6898</strain>
    </source>
</reference>
<protein>
    <submittedName>
        <fullName evidence="3">Lactate utilization protein</fullName>
    </submittedName>
</protein>
<keyword evidence="4" id="KW-1185">Reference proteome</keyword>
<dbReference type="AlphaFoldDB" id="A0A4R5PN37"/>
<accession>A0A4R5PN37</accession>
<dbReference type="InterPro" id="IPR037171">
    <property type="entry name" value="NagB/RpiA_transferase-like"/>
</dbReference>
<dbReference type="PANTHER" id="PTHR43682">
    <property type="entry name" value="LACTATE UTILIZATION PROTEIN C"/>
    <property type="match status" value="1"/>
</dbReference>
<sequence length="223" mass="23606">MSARDSILARIRKVNASGGDEEGRRQAVSARLSGSPRGIMPKRGQLADTERRELFQAMAQTFGATIAEVGDYADVAGAVSTYLREHNLPASIRIGDDARLKNAGWDGERTLDVLHGASDGNDLVAVSHALAGIAETGTVALPSGADNPTTLNFLPDHHIVVVKAADIEGDLESIWDRLRGALGKGQMPRALNLVTGPSRSGDIEQKILLGAHGPRALHLIIVD</sequence>
<evidence type="ECO:0000313" key="4">
    <source>
        <dbReference type="Proteomes" id="UP000295131"/>
    </source>
</evidence>
<dbReference type="InterPro" id="IPR024185">
    <property type="entry name" value="FTHF_cligase-like_sf"/>
</dbReference>
<organism evidence="3 4">
    <name type="scientific">Pseudohoeflea suaedae</name>
    <dbReference type="NCBI Taxonomy" id="877384"/>
    <lineage>
        <taxon>Bacteria</taxon>
        <taxon>Pseudomonadati</taxon>
        <taxon>Pseudomonadota</taxon>
        <taxon>Alphaproteobacteria</taxon>
        <taxon>Hyphomicrobiales</taxon>
        <taxon>Rhizobiaceae</taxon>
        <taxon>Pseudohoeflea</taxon>
    </lineage>
</organism>
<feature type="domain" description="LUD" evidence="2">
    <location>
        <begin position="125"/>
        <end position="222"/>
    </location>
</feature>
<gene>
    <name evidence="3" type="ORF">E2A64_04945</name>
</gene>
<dbReference type="RefSeq" id="WP_133283295.1">
    <property type="nucleotide sequence ID" value="NZ_SMSI01000001.1"/>
</dbReference>
<comment type="caution">
    <text evidence="3">The sequence shown here is derived from an EMBL/GenBank/DDBJ whole genome shotgun (WGS) entry which is preliminary data.</text>
</comment>
<dbReference type="EMBL" id="SMSI01000001">
    <property type="protein sequence ID" value="TDH38460.1"/>
    <property type="molecule type" value="Genomic_DNA"/>
</dbReference>
<dbReference type="PANTHER" id="PTHR43682:SF1">
    <property type="entry name" value="LACTATE UTILIZATION PROTEIN C"/>
    <property type="match status" value="1"/>
</dbReference>
<dbReference type="InterPro" id="IPR003741">
    <property type="entry name" value="LUD_dom"/>
</dbReference>
<dbReference type="Gene3D" id="3.40.50.10420">
    <property type="entry name" value="NagB/RpiA/CoA transferase-like"/>
    <property type="match status" value="1"/>
</dbReference>
<evidence type="ECO:0000256" key="1">
    <source>
        <dbReference type="SAM" id="MobiDB-lite"/>
    </source>
</evidence>
<dbReference type="OrthoDB" id="9794157at2"/>
<evidence type="ECO:0000259" key="2">
    <source>
        <dbReference type="Pfam" id="PF02589"/>
    </source>
</evidence>
<feature type="region of interest" description="Disordered" evidence="1">
    <location>
        <begin position="15"/>
        <end position="42"/>
    </location>
</feature>
<dbReference type="Pfam" id="PF02589">
    <property type="entry name" value="LUD_dom"/>
    <property type="match status" value="1"/>
</dbReference>